<dbReference type="EMBL" id="VXIV02002395">
    <property type="protein sequence ID" value="KAF6025921.1"/>
    <property type="molecule type" value="Genomic_DNA"/>
</dbReference>
<keyword evidence="3" id="KW-1185">Reference proteome</keyword>
<dbReference type="Proteomes" id="UP000593567">
    <property type="component" value="Unassembled WGS sequence"/>
</dbReference>
<organism evidence="2 3">
    <name type="scientific">Bugula neritina</name>
    <name type="common">Brown bryozoan</name>
    <name type="synonym">Sertularia neritina</name>
    <dbReference type="NCBI Taxonomy" id="10212"/>
    <lineage>
        <taxon>Eukaryota</taxon>
        <taxon>Metazoa</taxon>
        <taxon>Spiralia</taxon>
        <taxon>Lophotrochozoa</taxon>
        <taxon>Bryozoa</taxon>
        <taxon>Gymnolaemata</taxon>
        <taxon>Cheilostomatida</taxon>
        <taxon>Flustrina</taxon>
        <taxon>Buguloidea</taxon>
        <taxon>Bugulidae</taxon>
        <taxon>Bugula</taxon>
    </lineage>
</organism>
<protein>
    <submittedName>
        <fullName evidence="2">Uncharacterized protein</fullName>
    </submittedName>
</protein>
<comment type="caution">
    <text evidence="2">The sequence shown here is derived from an EMBL/GenBank/DDBJ whole genome shotgun (WGS) entry which is preliminary data.</text>
</comment>
<dbReference type="AlphaFoldDB" id="A0A7J7JJX3"/>
<evidence type="ECO:0000313" key="2">
    <source>
        <dbReference type="EMBL" id="KAF6025921.1"/>
    </source>
</evidence>
<feature type="region of interest" description="Disordered" evidence="1">
    <location>
        <begin position="1"/>
        <end position="20"/>
    </location>
</feature>
<evidence type="ECO:0000256" key="1">
    <source>
        <dbReference type="SAM" id="MobiDB-lite"/>
    </source>
</evidence>
<reference evidence="2" key="1">
    <citation type="submission" date="2020-06" db="EMBL/GenBank/DDBJ databases">
        <title>Draft genome of Bugula neritina, a colonial animal packing powerful symbionts and potential medicines.</title>
        <authorList>
            <person name="Rayko M."/>
        </authorList>
    </citation>
    <scope>NUCLEOTIDE SEQUENCE [LARGE SCALE GENOMIC DNA]</scope>
    <source>
        <strain evidence="2">Kwan_BN1</strain>
    </source>
</reference>
<sequence length="111" mass="12250">MSAHPRSVTQIGRYQNARKKSRDEVFHRLSRWYPSVSDTPEEAILLMVNGGGSSVSGAGSTLPPKSRVDQHVLRTESRVLSVLETPDVISESLTKPEGGKISKLLQFSMKE</sequence>
<name>A0A7J7JJX3_BUGNE</name>
<proteinExistence type="predicted"/>
<accession>A0A7J7JJX3</accession>
<evidence type="ECO:0000313" key="3">
    <source>
        <dbReference type="Proteomes" id="UP000593567"/>
    </source>
</evidence>
<gene>
    <name evidence="2" type="ORF">EB796_015770</name>
</gene>